<evidence type="ECO:0000256" key="5">
    <source>
        <dbReference type="ARBA" id="ARBA00023136"/>
    </source>
</evidence>
<feature type="transmembrane region" description="Helical" evidence="6">
    <location>
        <begin position="90"/>
        <end position="109"/>
    </location>
</feature>
<evidence type="ECO:0000256" key="2">
    <source>
        <dbReference type="ARBA" id="ARBA00005982"/>
    </source>
</evidence>
<reference evidence="7 8" key="1">
    <citation type="submission" date="2020-02" db="EMBL/GenBank/DDBJ databases">
        <authorList>
            <person name="Ma Q."/>
            <person name="Huang Y."/>
            <person name="Song X."/>
            <person name="Pei D."/>
        </authorList>
    </citation>
    <scope>NUCLEOTIDE SEQUENCE [LARGE SCALE GENOMIC DNA]</scope>
    <source>
        <strain evidence="7">Sxm20200214</strain>
        <tissue evidence="7">Leaf</tissue>
    </source>
</reference>
<dbReference type="Proteomes" id="UP000886595">
    <property type="component" value="Unassembled WGS sequence"/>
</dbReference>
<evidence type="ECO:0000256" key="1">
    <source>
        <dbReference type="ARBA" id="ARBA00004141"/>
    </source>
</evidence>
<dbReference type="PROSITE" id="PS51257">
    <property type="entry name" value="PROKAR_LIPOPROTEIN"/>
    <property type="match status" value="1"/>
</dbReference>
<evidence type="ECO:0000256" key="6">
    <source>
        <dbReference type="SAM" id="Phobius"/>
    </source>
</evidence>
<protein>
    <submittedName>
        <fullName evidence="7">Uncharacterized protein</fullName>
    </submittedName>
</protein>
<evidence type="ECO:0000256" key="3">
    <source>
        <dbReference type="ARBA" id="ARBA00022692"/>
    </source>
</evidence>
<dbReference type="InterPro" id="IPR000109">
    <property type="entry name" value="POT_fam"/>
</dbReference>
<keyword evidence="3 6" id="KW-0812">Transmembrane</keyword>
<comment type="similarity">
    <text evidence="2">Belongs to the major facilitator superfamily. Proton-dependent oligopeptide transporter (POT/PTR) (TC 2.A.17) family.</text>
</comment>
<organism evidence="7 8">
    <name type="scientific">Brassica carinata</name>
    <name type="common">Ethiopian mustard</name>
    <name type="synonym">Abyssinian cabbage</name>
    <dbReference type="NCBI Taxonomy" id="52824"/>
    <lineage>
        <taxon>Eukaryota</taxon>
        <taxon>Viridiplantae</taxon>
        <taxon>Streptophyta</taxon>
        <taxon>Embryophyta</taxon>
        <taxon>Tracheophyta</taxon>
        <taxon>Spermatophyta</taxon>
        <taxon>Magnoliopsida</taxon>
        <taxon>eudicotyledons</taxon>
        <taxon>Gunneridae</taxon>
        <taxon>Pentapetalae</taxon>
        <taxon>rosids</taxon>
        <taxon>malvids</taxon>
        <taxon>Brassicales</taxon>
        <taxon>Brassicaceae</taxon>
        <taxon>Brassiceae</taxon>
        <taxon>Brassica</taxon>
    </lineage>
</organism>
<feature type="transmembrane region" description="Helical" evidence="6">
    <location>
        <begin position="197"/>
        <end position="224"/>
    </location>
</feature>
<feature type="transmembrane region" description="Helical" evidence="6">
    <location>
        <begin position="129"/>
        <end position="150"/>
    </location>
</feature>
<sequence length="523" mass="58213">MQNEKEERFEDWKGREAIPGKHGGIGPASIACVVENLVFVANGFNFIEYFMSSMHYSPATAANMVTNFMGTTFLLTLVVGFIADSFLTHFTTFIIFCGLELMGLILLTFQSYNPKLQPESDETPSTLQATILFTGLYAMALGAGGIKASLPTHGGDQLDRRNPRLISRFFNWFYFSICCGCILAVTIVVSIEESKGWFWSFTTSVGILALALFIFMAGLPFYRFKSPTGSSLKRITKVIVSAHETEITVTVAAPNPLYRLHPSENLGALISSVILKEDNYPEWAIELRNSLQAKQKLGFIDGTLTKPAAEPDLSMWLAANSMIIGWIRPPLIQRYAPQFRMNPKPQNFEKIYEFVFQLGMEFASKCLDKTMLNKNISATEVAETRTFLGLLPIFFSTIAMNCCLAQLSTFSVQQGMIMNRKLFGSFEIPVTSLAAITLILMVLSITLYDYFGKRISSDISPSFNLKRIGLGLALSSLSMVIAAIVETMRKYEAVHNDFNISVLWLMCQYLMLTVADTLAFGGC</sequence>
<dbReference type="GO" id="GO:0022857">
    <property type="term" value="F:transmembrane transporter activity"/>
    <property type="evidence" value="ECO:0007669"/>
    <property type="project" value="InterPro"/>
</dbReference>
<gene>
    <name evidence="7" type="ORF">Bca52824_010184</name>
</gene>
<dbReference type="GO" id="GO:0016020">
    <property type="term" value="C:membrane"/>
    <property type="evidence" value="ECO:0007669"/>
    <property type="project" value="UniProtKB-SubCell"/>
</dbReference>
<dbReference type="AlphaFoldDB" id="A0A8X7WCS3"/>
<dbReference type="PANTHER" id="PTHR11654">
    <property type="entry name" value="OLIGOPEPTIDE TRANSPORTER-RELATED"/>
    <property type="match status" value="1"/>
</dbReference>
<keyword evidence="4 6" id="KW-1133">Transmembrane helix</keyword>
<comment type="caution">
    <text evidence="7">The sequence shown here is derived from an EMBL/GenBank/DDBJ whole genome shotgun (WGS) entry which is preliminary data.</text>
</comment>
<evidence type="ECO:0000313" key="7">
    <source>
        <dbReference type="EMBL" id="KAG2327456.1"/>
    </source>
</evidence>
<feature type="transmembrane region" description="Helical" evidence="6">
    <location>
        <begin position="428"/>
        <end position="448"/>
    </location>
</feature>
<dbReference type="InterPro" id="IPR036259">
    <property type="entry name" value="MFS_trans_sf"/>
</dbReference>
<keyword evidence="5 6" id="KW-0472">Membrane</keyword>
<accession>A0A8X7WCS3</accession>
<feature type="transmembrane region" description="Helical" evidence="6">
    <location>
        <begin position="387"/>
        <end position="408"/>
    </location>
</feature>
<feature type="transmembrane region" description="Helical" evidence="6">
    <location>
        <begin position="500"/>
        <end position="520"/>
    </location>
</feature>
<dbReference type="Pfam" id="PF00854">
    <property type="entry name" value="PTR2"/>
    <property type="match status" value="2"/>
</dbReference>
<evidence type="ECO:0000256" key="4">
    <source>
        <dbReference type="ARBA" id="ARBA00022989"/>
    </source>
</evidence>
<comment type="subcellular location">
    <subcellularLocation>
        <location evidence="1">Membrane</location>
        <topology evidence="1">Multi-pass membrane protein</topology>
    </subcellularLocation>
</comment>
<dbReference type="Gene3D" id="1.20.1250.20">
    <property type="entry name" value="MFS general substrate transporter like domains"/>
    <property type="match status" value="1"/>
</dbReference>
<name>A0A8X7WCS3_BRACI</name>
<keyword evidence="8" id="KW-1185">Reference proteome</keyword>
<dbReference type="OrthoDB" id="8904098at2759"/>
<dbReference type="EMBL" id="JAAMPC010000002">
    <property type="protein sequence ID" value="KAG2327456.1"/>
    <property type="molecule type" value="Genomic_DNA"/>
</dbReference>
<feature type="transmembrane region" description="Helical" evidence="6">
    <location>
        <begin position="61"/>
        <end position="83"/>
    </location>
</feature>
<evidence type="ECO:0000313" key="8">
    <source>
        <dbReference type="Proteomes" id="UP000886595"/>
    </source>
</evidence>
<proteinExistence type="inferred from homology"/>
<dbReference type="SUPFAM" id="SSF103473">
    <property type="entry name" value="MFS general substrate transporter"/>
    <property type="match status" value="1"/>
</dbReference>
<feature type="transmembrane region" description="Helical" evidence="6">
    <location>
        <begin position="171"/>
        <end position="191"/>
    </location>
</feature>
<feature type="transmembrane region" description="Helical" evidence="6">
    <location>
        <begin position="468"/>
        <end position="488"/>
    </location>
</feature>